<dbReference type="RefSeq" id="WP_124354419.1">
    <property type="nucleotide sequence ID" value="NZ_BDEV01000132.1"/>
</dbReference>
<comment type="caution">
    <text evidence="1">The sequence shown here is derived from an EMBL/GenBank/DDBJ whole genome shotgun (WGS) entry which is preliminary data.</text>
</comment>
<keyword evidence="2" id="KW-1185">Reference proteome</keyword>
<evidence type="ECO:0000313" key="1">
    <source>
        <dbReference type="EMBL" id="GCD63911.1"/>
    </source>
</evidence>
<dbReference type="EMBL" id="BDEV01000132">
    <property type="protein sequence ID" value="GCD63911.1"/>
    <property type="molecule type" value="Genomic_DNA"/>
</dbReference>
<protein>
    <submittedName>
        <fullName evidence="1">Uncharacterized protein</fullName>
    </submittedName>
</protein>
<evidence type="ECO:0000313" key="2">
    <source>
        <dbReference type="Proteomes" id="UP000287385"/>
    </source>
</evidence>
<dbReference type="Proteomes" id="UP000287385">
    <property type="component" value="Unassembled WGS sequence"/>
</dbReference>
<accession>A0A401X7P0</accession>
<organism evidence="1 2">
    <name type="scientific">Acetobacter pasteurianus NBRC 3278</name>
    <dbReference type="NCBI Taxonomy" id="1226660"/>
    <lineage>
        <taxon>Bacteria</taxon>
        <taxon>Pseudomonadati</taxon>
        <taxon>Pseudomonadota</taxon>
        <taxon>Alphaproteobacteria</taxon>
        <taxon>Acetobacterales</taxon>
        <taxon>Acetobacteraceae</taxon>
        <taxon>Acetobacter</taxon>
    </lineage>
</organism>
<sequence>MVDDKGLNREENVSVNACDKWICSSCIGEKHLKAVIDKKGIIHKCSFCGHENKAVTVENLSTRISHT</sequence>
<dbReference type="AlphaFoldDB" id="A0A401X7P0"/>
<gene>
    <name evidence="1" type="ORF">NBRC3278_3004</name>
</gene>
<proteinExistence type="predicted"/>
<reference evidence="1 2" key="1">
    <citation type="submission" date="2016-06" db="EMBL/GenBank/DDBJ databases">
        <title>Acetobacter pasteurianus NBRC 3278 whole genome sequencing project.</title>
        <authorList>
            <person name="Matsutani M."/>
            <person name="Shiwa Y."/>
            <person name="Okamoto-Kainuma A."/>
            <person name="Ishikawa M."/>
            <person name="Koizumi Y."/>
            <person name="Yoshikawa H."/>
            <person name="Yakushi T."/>
            <person name="Matsushita K."/>
        </authorList>
    </citation>
    <scope>NUCLEOTIDE SEQUENCE [LARGE SCALE GENOMIC DNA]</scope>
    <source>
        <strain evidence="1 2">NBRC 3278</strain>
    </source>
</reference>
<name>A0A401X7P0_ACEPA</name>